<dbReference type="SUPFAM" id="SSF56796">
    <property type="entry name" value="Dehydroquinate synthase-like"/>
    <property type="match status" value="1"/>
</dbReference>
<feature type="domain" description="Fe-containing alcohol dehydrogenase-like C-terminal" evidence="6">
    <location>
        <begin position="187"/>
        <end position="365"/>
    </location>
</feature>
<dbReference type="InterPro" id="IPR056798">
    <property type="entry name" value="ADH_Fe_C"/>
</dbReference>
<dbReference type="PANTHER" id="PTHR11496:SF102">
    <property type="entry name" value="ALCOHOL DEHYDROGENASE 4"/>
    <property type="match status" value="1"/>
</dbReference>
<dbReference type="InterPro" id="IPR039697">
    <property type="entry name" value="Alcohol_dehydrogenase_Fe"/>
</dbReference>
<evidence type="ECO:0000256" key="1">
    <source>
        <dbReference type="ARBA" id="ARBA00001962"/>
    </source>
</evidence>
<dbReference type="Proteomes" id="UP000181897">
    <property type="component" value="Plasmid unnamed1"/>
</dbReference>
<dbReference type="GO" id="GO:0004022">
    <property type="term" value="F:alcohol dehydrogenase (NAD+) activity"/>
    <property type="evidence" value="ECO:0007669"/>
    <property type="project" value="TreeGrafter"/>
</dbReference>
<dbReference type="RefSeq" id="WP_071974085.1">
    <property type="nucleotide sequence ID" value="NZ_CP018077.1"/>
</dbReference>
<dbReference type="AlphaFoldDB" id="A0A1J0WNI7"/>
<dbReference type="KEGG" id="suam:BOO69_19220"/>
<gene>
    <name evidence="7" type="ORF">BOO69_19220</name>
</gene>
<keyword evidence="3" id="KW-0560">Oxidoreductase</keyword>
<evidence type="ECO:0000259" key="5">
    <source>
        <dbReference type="Pfam" id="PF00465"/>
    </source>
</evidence>
<sequence length="382" mass="38606">MFPAAQPFGISCPTSIHFGTGRARDLPALVGQEATRILLVQGGSGLAAQPVLAALRGAGHDVSIISCPGEPDLDGVNAALSKMDGPTHVIACGGGAVLDMGKALAALGEHGVDLPEDFDRLPPLTARRTIRLIAVPTTAGTGAEVTANAVIDVPSKRAKISIRGPALVPDIAVVDPALAQSAPAAVTLASGLDAVTQVIESYTSSAATPFTSALCRPVIPLGLRALRCVTDAPDDAAWSDMCWTSLSSGIALANSGLGAAHGLASILGAQLGAAHGALCGRLLLPTLRTNRAHAVTGSEARTRIDHCISEIEAAFPSSPGAEPLSGFGTWMNGKGLPGLSALGLKGDRITELADLGRAASSSRKNAVDLPSTAYAKILQDAL</sequence>
<feature type="domain" description="Alcohol dehydrogenase iron-type/glycerol dehydrogenase GldA" evidence="5">
    <location>
        <begin position="13"/>
        <end position="176"/>
    </location>
</feature>
<evidence type="ECO:0000256" key="4">
    <source>
        <dbReference type="ARBA" id="ARBA00023027"/>
    </source>
</evidence>
<geneLocation type="plasmid" evidence="7 8">
    <name>unnamed1</name>
</geneLocation>
<dbReference type="PANTHER" id="PTHR11496">
    <property type="entry name" value="ALCOHOL DEHYDROGENASE"/>
    <property type="match status" value="1"/>
</dbReference>
<evidence type="ECO:0000313" key="8">
    <source>
        <dbReference type="Proteomes" id="UP000181897"/>
    </source>
</evidence>
<comment type="cofactor">
    <cofactor evidence="1">
        <name>Fe cation</name>
        <dbReference type="ChEBI" id="CHEBI:24875"/>
    </cofactor>
</comment>
<dbReference type="Gene3D" id="3.40.50.1970">
    <property type="match status" value="1"/>
</dbReference>
<dbReference type="InterPro" id="IPR001670">
    <property type="entry name" value="ADH_Fe/GldA"/>
</dbReference>
<name>A0A1J0WNI7_9RHOB</name>
<evidence type="ECO:0000256" key="3">
    <source>
        <dbReference type="ARBA" id="ARBA00023002"/>
    </source>
</evidence>
<reference evidence="7 8" key="1">
    <citation type="submission" date="2016-11" db="EMBL/GenBank/DDBJ databases">
        <title>Complete genome sequence of Sulfitobacter sp. AM1-D1, a toxic bacteria associated with marine dinoflagellate Alexandrium minutum in East China Sea.</title>
        <authorList>
            <person name="Yang Q."/>
            <person name="Zhang X."/>
            <person name="Tian X."/>
        </authorList>
    </citation>
    <scope>NUCLEOTIDE SEQUENCE [LARGE SCALE GENOMIC DNA]</scope>
    <source>
        <strain evidence="7 8">AM1-D1</strain>
        <plasmid evidence="7 8">unnamed1</plasmid>
    </source>
</reference>
<dbReference type="EMBL" id="CP018077">
    <property type="protein sequence ID" value="APE45750.1"/>
    <property type="molecule type" value="Genomic_DNA"/>
</dbReference>
<dbReference type="PROSITE" id="PS00913">
    <property type="entry name" value="ADH_IRON_1"/>
    <property type="match status" value="1"/>
</dbReference>
<evidence type="ECO:0000256" key="2">
    <source>
        <dbReference type="ARBA" id="ARBA00007358"/>
    </source>
</evidence>
<proteinExistence type="inferred from homology"/>
<dbReference type="Pfam" id="PF25137">
    <property type="entry name" value="ADH_Fe_C"/>
    <property type="match status" value="1"/>
</dbReference>
<evidence type="ECO:0000313" key="7">
    <source>
        <dbReference type="EMBL" id="APE45750.1"/>
    </source>
</evidence>
<keyword evidence="4" id="KW-0520">NAD</keyword>
<dbReference type="GO" id="GO:0046872">
    <property type="term" value="F:metal ion binding"/>
    <property type="evidence" value="ECO:0007669"/>
    <property type="project" value="InterPro"/>
</dbReference>
<protein>
    <submittedName>
        <fullName evidence="7">Uncharacterized protein</fullName>
    </submittedName>
</protein>
<accession>A0A1J0WNI7</accession>
<dbReference type="InterPro" id="IPR018211">
    <property type="entry name" value="ADH_Fe_CS"/>
</dbReference>
<keyword evidence="8" id="KW-1185">Reference proteome</keyword>
<evidence type="ECO:0000259" key="6">
    <source>
        <dbReference type="Pfam" id="PF25137"/>
    </source>
</evidence>
<dbReference type="Gene3D" id="1.20.1090.10">
    <property type="entry name" value="Dehydroquinate synthase-like - alpha domain"/>
    <property type="match status" value="1"/>
</dbReference>
<comment type="similarity">
    <text evidence="2">Belongs to the iron-containing alcohol dehydrogenase family.</text>
</comment>
<keyword evidence="7" id="KW-0614">Plasmid</keyword>
<dbReference type="Pfam" id="PF00465">
    <property type="entry name" value="Fe-ADH"/>
    <property type="match status" value="1"/>
</dbReference>
<organism evidence="7 8">
    <name type="scientific">Sulfitobacter alexandrii</name>
    <dbReference type="NCBI Taxonomy" id="1917485"/>
    <lineage>
        <taxon>Bacteria</taxon>
        <taxon>Pseudomonadati</taxon>
        <taxon>Pseudomonadota</taxon>
        <taxon>Alphaproteobacteria</taxon>
        <taxon>Rhodobacterales</taxon>
        <taxon>Roseobacteraceae</taxon>
        <taxon>Sulfitobacter</taxon>
    </lineage>
</organism>